<evidence type="ECO:0000256" key="1">
    <source>
        <dbReference type="SAM" id="SignalP"/>
    </source>
</evidence>
<evidence type="ECO:0000313" key="4">
    <source>
        <dbReference type="Proteomes" id="UP000095228"/>
    </source>
</evidence>
<name>A0A1I7PHN6_9BACT</name>
<dbReference type="Pfam" id="PF16871">
    <property type="entry name" value="DUF5077"/>
    <property type="match status" value="1"/>
</dbReference>
<accession>A0A1I7PHN6</accession>
<feature type="signal peptide" evidence="1">
    <location>
        <begin position="1"/>
        <end position="38"/>
    </location>
</feature>
<gene>
    <name evidence="3" type="ORF">Verru16b_00166</name>
</gene>
<dbReference type="Pfam" id="PF11958">
    <property type="entry name" value="DUF3472"/>
    <property type="match status" value="1"/>
</dbReference>
<dbReference type="AlphaFoldDB" id="A0A1I7PHN6"/>
<keyword evidence="1" id="KW-0732">Signal</keyword>
<dbReference type="InterPro" id="IPR031712">
    <property type="entry name" value="DUF5077"/>
</dbReference>
<proteinExistence type="predicted"/>
<dbReference type="InterPro" id="IPR021862">
    <property type="entry name" value="DUF3472"/>
</dbReference>
<evidence type="ECO:0000259" key="2">
    <source>
        <dbReference type="Pfam" id="PF16871"/>
    </source>
</evidence>
<reference evidence="3 4" key="1">
    <citation type="submission" date="2016-06" db="EMBL/GenBank/DDBJ databases">
        <title>Three novel species with peptidoglycan cell walls form the new genus Lacunisphaera gen. nov. in the family Opitutaceae of the verrucomicrobial subdivision 4.</title>
        <authorList>
            <person name="Rast P."/>
            <person name="Gloeckner I."/>
            <person name="Jogler M."/>
            <person name="Boedeker C."/>
            <person name="Jeske O."/>
            <person name="Wiegand S."/>
            <person name="Reinhardt R."/>
            <person name="Schumann P."/>
            <person name="Rohde M."/>
            <person name="Spring S."/>
            <person name="Gloeckner F.O."/>
            <person name="Jogler C."/>
        </authorList>
    </citation>
    <scope>NUCLEOTIDE SEQUENCE [LARGE SCALE GENOMIC DNA]</scope>
    <source>
        <strain evidence="3 4">IG16b</strain>
    </source>
</reference>
<dbReference type="KEGG" id="obg:Verru16b_00166"/>
<dbReference type="OrthoDB" id="6014523at2"/>
<feature type="domain" description="DUF5077" evidence="2">
    <location>
        <begin position="45"/>
        <end position="165"/>
    </location>
</feature>
<dbReference type="STRING" id="1838286.Verru16b_00166"/>
<feature type="chain" id="PRO_5009304112" description="DUF5077 domain-containing protein" evidence="1">
    <location>
        <begin position="39"/>
        <end position="433"/>
    </location>
</feature>
<organism evidence="3 4">
    <name type="scientific">Lacunisphaera limnophila</name>
    <dbReference type="NCBI Taxonomy" id="1838286"/>
    <lineage>
        <taxon>Bacteria</taxon>
        <taxon>Pseudomonadati</taxon>
        <taxon>Verrucomicrobiota</taxon>
        <taxon>Opitutia</taxon>
        <taxon>Opitutales</taxon>
        <taxon>Opitutaceae</taxon>
        <taxon>Lacunisphaera</taxon>
    </lineage>
</organism>
<dbReference type="EMBL" id="CP016094">
    <property type="protein sequence ID" value="AOS43125.1"/>
    <property type="molecule type" value="Genomic_DNA"/>
</dbReference>
<dbReference type="Proteomes" id="UP000095228">
    <property type="component" value="Chromosome"/>
</dbReference>
<dbReference type="RefSeq" id="WP_083269997.1">
    <property type="nucleotide sequence ID" value="NZ_CP016094.1"/>
</dbReference>
<sequence>MPAPAALPTPPATAARPPRARRLLAACLLCLPLLAANAASRRIPAHTAYISPNPEGAKVSAAGITDWKNPRLKVEWFGQINTPGSVDARVALRLADGQSSLLRLTVAGQSRDATAVGAGATLVFVDFGSFDLPESGYYRFSLESRNFLGKPAGDLDALHLDGPATAGAHFNIKERRNAASVHLSYPVSPGAEVTAFYGEVTGLEDPLWTFYMACGWQRGYLGMQVNSAMERRIIFSVWDSGNEAVNRSKVAAEDRVTLVAKGMGVTAGDFGNEGTGGHSHLKYRWKTGEKQRFLITARPADATHTIYSGYYFRPDQNAWMLISSWKAPKDGGYLRGLYSFSENFGAANGHVLRRARYGNQWIQTADGTWQELTVATFSHDETGKADRRDRFMGVENGEFFLSHGGFVEGFTEFGLPFERPATGQPPTDLPAAP</sequence>
<protein>
    <recommendedName>
        <fullName evidence="2">DUF5077 domain-containing protein</fullName>
    </recommendedName>
</protein>
<evidence type="ECO:0000313" key="3">
    <source>
        <dbReference type="EMBL" id="AOS43125.1"/>
    </source>
</evidence>
<keyword evidence="4" id="KW-1185">Reference proteome</keyword>